<proteinExistence type="predicted"/>
<evidence type="ECO:0000313" key="1">
    <source>
        <dbReference type="EMBL" id="PXX24887.1"/>
    </source>
</evidence>
<accession>A0A318IBZ8</accession>
<protein>
    <submittedName>
        <fullName evidence="1">Uncharacterized protein</fullName>
    </submittedName>
</protein>
<organism evidence="1 2">
    <name type="scientific">Hoylesella shahii DSM 15611 = JCM 12083</name>
    <dbReference type="NCBI Taxonomy" id="1122991"/>
    <lineage>
        <taxon>Bacteria</taxon>
        <taxon>Pseudomonadati</taxon>
        <taxon>Bacteroidota</taxon>
        <taxon>Bacteroidia</taxon>
        <taxon>Bacteroidales</taxon>
        <taxon>Prevotellaceae</taxon>
        <taxon>Hoylesella</taxon>
    </lineage>
</organism>
<name>A0A318IBZ8_9BACT</name>
<keyword evidence="2" id="KW-1185">Reference proteome</keyword>
<comment type="caution">
    <text evidence="1">The sequence shown here is derived from an EMBL/GenBank/DDBJ whole genome shotgun (WGS) entry which is preliminary data.</text>
</comment>
<dbReference type="AlphaFoldDB" id="A0A318IBZ8"/>
<evidence type="ECO:0000313" key="2">
    <source>
        <dbReference type="Proteomes" id="UP000248314"/>
    </source>
</evidence>
<dbReference type="Proteomes" id="UP000248314">
    <property type="component" value="Unassembled WGS sequence"/>
</dbReference>
<sequence>MCIFAKQMKLTCNTTFSFHLILLYYLCNEDDGLFIYHQLTGIC</sequence>
<gene>
    <name evidence="1" type="ORF">EJ73_00153</name>
</gene>
<reference evidence="1 2" key="1">
    <citation type="submission" date="2018-05" db="EMBL/GenBank/DDBJ databases">
        <title>Genomic Encyclopedia of Type Strains, Phase I: the one thousand microbial genomes (KMG-I) project.</title>
        <authorList>
            <person name="Kyrpides N."/>
        </authorList>
    </citation>
    <scope>NUCLEOTIDE SEQUENCE [LARGE SCALE GENOMIC DNA]</scope>
    <source>
        <strain evidence="1 2">DSM 15611</strain>
    </source>
</reference>
<dbReference type="EMBL" id="QJJX01000001">
    <property type="protein sequence ID" value="PXX24887.1"/>
    <property type="molecule type" value="Genomic_DNA"/>
</dbReference>